<organism evidence="1 2">
    <name type="scientific">Candidatus Nomurabacteria bacterium GW2011_GWA1_46_11</name>
    <dbReference type="NCBI Taxonomy" id="1618732"/>
    <lineage>
        <taxon>Bacteria</taxon>
        <taxon>Candidatus Nomuraibacteriota</taxon>
    </lineage>
</organism>
<evidence type="ECO:0000313" key="1">
    <source>
        <dbReference type="EMBL" id="KKU22102.1"/>
    </source>
</evidence>
<evidence type="ECO:0000313" key="2">
    <source>
        <dbReference type="Proteomes" id="UP000034107"/>
    </source>
</evidence>
<proteinExistence type="predicted"/>
<sequence length="131" mass="15170">MNLLKENWFKATLIILSVVVVLVLLLTLASNAHTTITTKDGQDSLREILPLYFYSYPYEEENGPYSIECPQTKDIDWQLAIYALSAHIQFEAPEEDYGPAEIQRNFDENCERNMHIYETLLPRLRAENGET</sequence>
<dbReference type="AlphaFoldDB" id="A0A0G1NP91"/>
<comment type="caution">
    <text evidence="1">The sequence shown here is derived from an EMBL/GenBank/DDBJ whole genome shotgun (WGS) entry which is preliminary data.</text>
</comment>
<dbReference type="EMBL" id="LCLS01000006">
    <property type="protein sequence ID" value="KKU22102.1"/>
    <property type="molecule type" value="Genomic_DNA"/>
</dbReference>
<accession>A0A0G1NP91</accession>
<name>A0A0G1NP91_9BACT</name>
<gene>
    <name evidence="1" type="ORF">UX31_C0006G0014</name>
</gene>
<protein>
    <submittedName>
        <fullName evidence="1">Uncharacterized protein</fullName>
    </submittedName>
</protein>
<dbReference type="Proteomes" id="UP000034107">
    <property type="component" value="Unassembled WGS sequence"/>
</dbReference>
<reference evidence="1 2" key="1">
    <citation type="journal article" date="2015" name="Nature">
        <title>rRNA introns, odd ribosomes, and small enigmatic genomes across a large radiation of phyla.</title>
        <authorList>
            <person name="Brown C.T."/>
            <person name="Hug L.A."/>
            <person name="Thomas B.C."/>
            <person name="Sharon I."/>
            <person name="Castelle C.J."/>
            <person name="Singh A."/>
            <person name="Wilkins M.J."/>
            <person name="Williams K.H."/>
            <person name="Banfield J.F."/>
        </authorList>
    </citation>
    <scope>NUCLEOTIDE SEQUENCE [LARGE SCALE GENOMIC DNA]</scope>
</reference>